<dbReference type="AlphaFoldDB" id="A0AAV6YN14"/>
<evidence type="ECO:0000256" key="1">
    <source>
        <dbReference type="SAM" id="MobiDB-lite"/>
    </source>
</evidence>
<feature type="non-terminal residue" evidence="2">
    <location>
        <position position="1"/>
    </location>
</feature>
<feature type="compositionally biased region" description="Basic and acidic residues" evidence="1">
    <location>
        <begin position="77"/>
        <end position="101"/>
    </location>
</feature>
<sequence>PHYSLLGQVSSTDIYRDVSRYKQAHEVPGIRIFRSSCTLYFANAELYANAVKKMCGADVDKLIEMKKKEAKKKKQLHEKAEKEAKKAIKEKKDFEDTNDKV</sequence>
<dbReference type="InterPro" id="IPR036513">
    <property type="entry name" value="STAS_dom_sf"/>
</dbReference>
<feature type="non-terminal residue" evidence="2">
    <location>
        <position position="101"/>
    </location>
</feature>
<feature type="region of interest" description="Disordered" evidence="1">
    <location>
        <begin position="71"/>
        <end position="101"/>
    </location>
</feature>
<organism evidence="2 3">
    <name type="scientific">Engystomops pustulosus</name>
    <name type="common">Tungara frog</name>
    <name type="synonym">Physalaemus pustulosus</name>
    <dbReference type="NCBI Taxonomy" id="76066"/>
    <lineage>
        <taxon>Eukaryota</taxon>
        <taxon>Metazoa</taxon>
        <taxon>Chordata</taxon>
        <taxon>Craniata</taxon>
        <taxon>Vertebrata</taxon>
        <taxon>Euteleostomi</taxon>
        <taxon>Amphibia</taxon>
        <taxon>Batrachia</taxon>
        <taxon>Anura</taxon>
        <taxon>Neobatrachia</taxon>
        <taxon>Hyloidea</taxon>
        <taxon>Leptodactylidae</taxon>
        <taxon>Leiuperinae</taxon>
        <taxon>Engystomops</taxon>
    </lineage>
</organism>
<dbReference type="Gene3D" id="3.30.750.24">
    <property type="entry name" value="STAS domain"/>
    <property type="match status" value="1"/>
</dbReference>
<dbReference type="Proteomes" id="UP000824782">
    <property type="component" value="Unassembled WGS sequence"/>
</dbReference>
<comment type="caution">
    <text evidence="2">The sequence shown here is derived from an EMBL/GenBank/DDBJ whole genome shotgun (WGS) entry which is preliminary data.</text>
</comment>
<proteinExistence type="predicted"/>
<evidence type="ECO:0000313" key="3">
    <source>
        <dbReference type="Proteomes" id="UP000824782"/>
    </source>
</evidence>
<reference evidence="2" key="1">
    <citation type="thesis" date="2020" institute="ProQuest LLC" country="789 East Eisenhower Parkway, Ann Arbor, MI, USA">
        <title>Comparative Genomics and Chromosome Evolution.</title>
        <authorList>
            <person name="Mudd A.B."/>
        </authorList>
    </citation>
    <scope>NUCLEOTIDE SEQUENCE</scope>
    <source>
        <strain evidence="2">237g6f4</strain>
        <tissue evidence="2">Blood</tissue>
    </source>
</reference>
<keyword evidence="3" id="KW-1185">Reference proteome</keyword>
<dbReference type="EMBL" id="WNYA01067980">
    <property type="protein sequence ID" value="KAG8535401.1"/>
    <property type="molecule type" value="Genomic_DNA"/>
</dbReference>
<evidence type="ECO:0000313" key="2">
    <source>
        <dbReference type="EMBL" id="KAG8535401.1"/>
    </source>
</evidence>
<accession>A0AAV6YN14</accession>
<protein>
    <submittedName>
        <fullName evidence="2">Uncharacterized protein</fullName>
    </submittedName>
</protein>
<name>A0AAV6YN14_ENGPU</name>
<gene>
    <name evidence="2" type="ORF">GDO81_028630</name>
</gene>